<reference evidence="1 2" key="1">
    <citation type="submission" date="2016-03" db="EMBL/GenBank/DDBJ databases">
        <title>Draft genome sequence of Paenibacillus glacialis DSM 22343.</title>
        <authorList>
            <person name="Shin S.-K."/>
            <person name="Yi H."/>
        </authorList>
    </citation>
    <scope>NUCLEOTIDE SEQUENCE [LARGE SCALE GENOMIC DNA]</scope>
    <source>
        <strain evidence="1 2">DSM 22343</strain>
    </source>
</reference>
<evidence type="ECO:0008006" key="3">
    <source>
        <dbReference type="Google" id="ProtNLM"/>
    </source>
</evidence>
<dbReference type="AlphaFoldDB" id="A0A168F6T4"/>
<keyword evidence="2" id="KW-1185">Reference proteome</keyword>
<accession>A0A168F6T4</accession>
<protein>
    <recommendedName>
        <fullName evidence="3">Type II toxin-antitoxin system RelE/ParE family toxin</fullName>
    </recommendedName>
</protein>
<comment type="caution">
    <text evidence="1">The sequence shown here is derived from an EMBL/GenBank/DDBJ whole genome shotgun (WGS) entry which is preliminary data.</text>
</comment>
<dbReference type="EMBL" id="LVJH01000058">
    <property type="protein sequence ID" value="OAB35916.1"/>
    <property type="molecule type" value="Genomic_DNA"/>
</dbReference>
<proteinExistence type="predicted"/>
<sequence>MNIVWKQTALQSLIQLDIWREDNGWSAIGEHLVEVIENYFVQQEMSIYIPGKVVAIKGVPIYMRMVLISPGKSDPYKVFYRYDKQYVEILLIRHPYQKSLFE</sequence>
<dbReference type="RefSeq" id="WP_068536631.1">
    <property type="nucleotide sequence ID" value="NZ_LVJH01000058.1"/>
</dbReference>
<evidence type="ECO:0000313" key="2">
    <source>
        <dbReference type="Proteomes" id="UP000076967"/>
    </source>
</evidence>
<organism evidence="1 2">
    <name type="scientific">Paenibacillus glacialis</name>
    <dbReference type="NCBI Taxonomy" id="494026"/>
    <lineage>
        <taxon>Bacteria</taxon>
        <taxon>Bacillati</taxon>
        <taxon>Bacillota</taxon>
        <taxon>Bacilli</taxon>
        <taxon>Bacillales</taxon>
        <taxon>Paenibacillaceae</taxon>
        <taxon>Paenibacillus</taxon>
    </lineage>
</organism>
<dbReference type="OrthoDB" id="2877381at2"/>
<evidence type="ECO:0000313" key="1">
    <source>
        <dbReference type="EMBL" id="OAB35916.1"/>
    </source>
</evidence>
<gene>
    <name evidence="1" type="ORF">PGLA_21010</name>
</gene>
<name>A0A168F6T4_9BACL</name>
<dbReference type="Proteomes" id="UP000076967">
    <property type="component" value="Unassembled WGS sequence"/>
</dbReference>
<dbReference type="STRING" id="494026.PGLA_21010"/>